<accession>A0AAV7V537</accession>
<dbReference type="Proteomes" id="UP001066276">
    <property type="component" value="Chromosome 2_2"/>
</dbReference>
<dbReference type="AlphaFoldDB" id="A0AAV7V537"/>
<proteinExistence type="predicted"/>
<comment type="caution">
    <text evidence="2">The sequence shown here is derived from an EMBL/GenBank/DDBJ whole genome shotgun (WGS) entry which is preliminary data.</text>
</comment>
<evidence type="ECO:0000256" key="1">
    <source>
        <dbReference type="SAM" id="MobiDB-lite"/>
    </source>
</evidence>
<gene>
    <name evidence="2" type="ORF">NDU88_004670</name>
</gene>
<name>A0AAV7V537_PLEWA</name>
<keyword evidence="3" id="KW-1185">Reference proteome</keyword>
<evidence type="ECO:0000313" key="2">
    <source>
        <dbReference type="EMBL" id="KAJ1195390.1"/>
    </source>
</evidence>
<feature type="compositionally biased region" description="Low complexity" evidence="1">
    <location>
        <begin position="73"/>
        <end position="84"/>
    </location>
</feature>
<sequence>MAPRVAFNGLASFSVRGSVLLQDGARRSFHWLQLVPGVLWATIFKRDNSCSASFSPLSMSITSVLVSRWSVGSSHAGRAGRGSVHLLGDPISPVSVGPVAPKNQRN</sequence>
<organism evidence="2 3">
    <name type="scientific">Pleurodeles waltl</name>
    <name type="common">Iberian ribbed newt</name>
    <dbReference type="NCBI Taxonomy" id="8319"/>
    <lineage>
        <taxon>Eukaryota</taxon>
        <taxon>Metazoa</taxon>
        <taxon>Chordata</taxon>
        <taxon>Craniata</taxon>
        <taxon>Vertebrata</taxon>
        <taxon>Euteleostomi</taxon>
        <taxon>Amphibia</taxon>
        <taxon>Batrachia</taxon>
        <taxon>Caudata</taxon>
        <taxon>Salamandroidea</taxon>
        <taxon>Salamandridae</taxon>
        <taxon>Pleurodelinae</taxon>
        <taxon>Pleurodeles</taxon>
    </lineage>
</organism>
<feature type="region of interest" description="Disordered" evidence="1">
    <location>
        <begin position="73"/>
        <end position="106"/>
    </location>
</feature>
<evidence type="ECO:0000313" key="3">
    <source>
        <dbReference type="Proteomes" id="UP001066276"/>
    </source>
</evidence>
<reference evidence="2" key="1">
    <citation type="journal article" date="2022" name="bioRxiv">
        <title>Sequencing and chromosome-scale assembly of the giantPleurodeles waltlgenome.</title>
        <authorList>
            <person name="Brown T."/>
            <person name="Elewa A."/>
            <person name="Iarovenko S."/>
            <person name="Subramanian E."/>
            <person name="Araus A.J."/>
            <person name="Petzold A."/>
            <person name="Susuki M."/>
            <person name="Suzuki K.-i.T."/>
            <person name="Hayashi T."/>
            <person name="Toyoda A."/>
            <person name="Oliveira C."/>
            <person name="Osipova E."/>
            <person name="Leigh N.D."/>
            <person name="Simon A."/>
            <person name="Yun M.H."/>
        </authorList>
    </citation>
    <scope>NUCLEOTIDE SEQUENCE</scope>
    <source>
        <strain evidence="2">20211129_DDA</strain>
        <tissue evidence="2">Liver</tissue>
    </source>
</reference>
<dbReference type="EMBL" id="JANPWB010000004">
    <property type="protein sequence ID" value="KAJ1195390.1"/>
    <property type="molecule type" value="Genomic_DNA"/>
</dbReference>
<protein>
    <submittedName>
        <fullName evidence="2">Uncharacterized protein</fullName>
    </submittedName>
</protein>